<dbReference type="PANTHER" id="PTHR39624">
    <property type="entry name" value="PROTEIN INVOLVED IN RIMO-MEDIATED BETA-METHYLTHIOLATION OF RIBOSOMAL PROTEIN S12 YCAO"/>
    <property type="match status" value="1"/>
</dbReference>
<gene>
    <name evidence="1" type="ORF">RR42_s1500</name>
</gene>
<dbReference type="Pfam" id="PF02566">
    <property type="entry name" value="OsmC"/>
    <property type="match status" value="1"/>
</dbReference>
<dbReference type="EMBL" id="CP010537">
    <property type="protein sequence ID" value="AJG23088.1"/>
    <property type="molecule type" value="Genomic_DNA"/>
</dbReference>
<organism evidence="1 2">
    <name type="scientific">Cupriavidus basilensis</name>
    <dbReference type="NCBI Taxonomy" id="68895"/>
    <lineage>
        <taxon>Bacteria</taxon>
        <taxon>Pseudomonadati</taxon>
        <taxon>Pseudomonadota</taxon>
        <taxon>Betaproteobacteria</taxon>
        <taxon>Burkholderiales</taxon>
        <taxon>Burkholderiaceae</taxon>
        <taxon>Cupriavidus</taxon>
    </lineage>
</organism>
<dbReference type="SUPFAM" id="SSF82784">
    <property type="entry name" value="OsmC-like"/>
    <property type="match status" value="1"/>
</dbReference>
<evidence type="ECO:0000313" key="1">
    <source>
        <dbReference type="EMBL" id="AJG23088.1"/>
    </source>
</evidence>
<accession>A0A0C4YJ84</accession>
<evidence type="ECO:0008006" key="3">
    <source>
        <dbReference type="Google" id="ProtNLM"/>
    </source>
</evidence>
<reference evidence="1 2" key="1">
    <citation type="journal article" date="2015" name="Genome Announc.">
        <title>Complete Genome Sequence of Cupriavidus basilensis 4G11, Isolated from the Oak Ridge Field Research Center Site.</title>
        <authorList>
            <person name="Ray J."/>
            <person name="Waters R.J."/>
            <person name="Skerker J.M."/>
            <person name="Kuehl J.V."/>
            <person name="Price M.N."/>
            <person name="Huang J."/>
            <person name="Chakraborty R."/>
            <person name="Arkin A.P."/>
            <person name="Deutschbauer A."/>
        </authorList>
    </citation>
    <scope>NUCLEOTIDE SEQUENCE [LARGE SCALE GENOMIC DNA]</scope>
    <source>
        <strain evidence="1">4G11</strain>
    </source>
</reference>
<dbReference type="InterPro" id="IPR003718">
    <property type="entry name" value="OsmC/Ohr_fam"/>
</dbReference>
<evidence type="ECO:0000313" key="2">
    <source>
        <dbReference type="Proteomes" id="UP000031843"/>
    </source>
</evidence>
<dbReference type="KEGG" id="cbw:RR42_s1500"/>
<keyword evidence="2" id="KW-1185">Reference proteome</keyword>
<protein>
    <recommendedName>
        <fullName evidence="3">OsmC family protein</fullName>
    </recommendedName>
</protein>
<name>A0A0C4YJ84_9BURK</name>
<dbReference type="RefSeq" id="WP_043354766.1">
    <property type="nucleotide sequence ID" value="NZ_CP010537.1"/>
</dbReference>
<sequence>MSNSQATARIGSADANYLVHLQAGSHALVGDESAGLGGTDQGPPPFAFVLSGLVSCTAITLKMYMQRKQWPVADVEVTAVFQGKDEARFIRREVRLGGVELGEAERERLAQICERTPVTLFLKGASRIETTFL</sequence>
<dbReference type="OrthoDB" id="9789573at2"/>
<dbReference type="InterPro" id="IPR036102">
    <property type="entry name" value="OsmC/Ohrsf"/>
</dbReference>
<proteinExistence type="predicted"/>
<dbReference type="Proteomes" id="UP000031843">
    <property type="component" value="Chromosome secondary"/>
</dbReference>
<dbReference type="InterPro" id="IPR015946">
    <property type="entry name" value="KH_dom-like_a/b"/>
</dbReference>
<dbReference type="STRING" id="68895.RR42_s1500"/>
<dbReference type="Gene3D" id="3.30.300.20">
    <property type="match status" value="1"/>
</dbReference>
<dbReference type="AlphaFoldDB" id="A0A0C4YJ84"/>
<dbReference type="PANTHER" id="PTHR39624:SF2">
    <property type="entry name" value="OSMC-LIKE PROTEIN"/>
    <property type="match status" value="1"/>
</dbReference>